<dbReference type="Gene3D" id="3.40.50.1820">
    <property type="entry name" value="alpha/beta hydrolase"/>
    <property type="match status" value="1"/>
</dbReference>
<dbReference type="PANTHER" id="PTHR43798">
    <property type="entry name" value="MONOACYLGLYCEROL LIPASE"/>
    <property type="match status" value="1"/>
</dbReference>
<evidence type="ECO:0000259" key="1">
    <source>
        <dbReference type="Pfam" id="PF12697"/>
    </source>
</evidence>
<dbReference type="SUPFAM" id="SSF53474">
    <property type="entry name" value="alpha/beta-Hydrolases"/>
    <property type="match status" value="1"/>
</dbReference>
<name>A0A4P7IJ78_9ACTN</name>
<dbReference type="Proteomes" id="UP000294853">
    <property type="component" value="Chromosome"/>
</dbReference>
<dbReference type="InterPro" id="IPR029058">
    <property type="entry name" value="AB_hydrolase_fold"/>
</dbReference>
<protein>
    <submittedName>
        <fullName evidence="2">Alpha/beta fold hydrolase</fullName>
    </submittedName>
</protein>
<feature type="domain" description="AB hydrolase-1" evidence="1">
    <location>
        <begin position="24"/>
        <end position="269"/>
    </location>
</feature>
<reference evidence="2 3" key="1">
    <citation type="submission" date="2019-03" db="EMBL/GenBank/DDBJ databases">
        <title>Three New Species of Nocardioides, Nocardioides euryhalodurans sp. nov., Nocardioides seonyuensis sp. nov. and Nocardioides eburneoflavus sp. nov. Iolated from Soil.</title>
        <authorList>
            <person name="Roh S.G."/>
            <person name="Lee C."/>
            <person name="Kim M.-K."/>
            <person name="Kim S.B."/>
        </authorList>
    </citation>
    <scope>NUCLEOTIDE SEQUENCE [LARGE SCALE GENOMIC DNA]</scope>
    <source>
        <strain evidence="2 3">MMS17-SY207-3</strain>
    </source>
</reference>
<accession>A0A4P7IJ78</accession>
<keyword evidence="3" id="KW-1185">Reference proteome</keyword>
<dbReference type="Pfam" id="PF12697">
    <property type="entry name" value="Abhydrolase_6"/>
    <property type="match status" value="1"/>
</dbReference>
<dbReference type="GO" id="GO:0016020">
    <property type="term" value="C:membrane"/>
    <property type="evidence" value="ECO:0007669"/>
    <property type="project" value="TreeGrafter"/>
</dbReference>
<organism evidence="2 3">
    <name type="scientific">Nocardioides seonyuensis</name>
    <dbReference type="NCBI Taxonomy" id="2518371"/>
    <lineage>
        <taxon>Bacteria</taxon>
        <taxon>Bacillati</taxon>
        <taxon>Actinomycetota</taxon>
        <taxon>Actinomycetes</taxon>
        <taxon>Propionibacteriales</taxon>
        <taxon>Nocardioidaceae</taxon>
        <taxon>Nocardioides</taxon>
    </lineage>
</organism>
<sequence>MDPCTTVLHGHELSYLDSGEGPAVLFIHGILGSQRQWAHLVDKMDDDHRVVVPDLFGHGDSAKPTGDYSLSAHAATMRDLLDHLGIERVTLVGHSLGGGIAMQFYYLFPERVDRLVLVSSGGLGREVSPLLRSATLPGAEQVLSLVASGPVLSRVEALGRGLTKVGWRPGADISAIWRGFTSLGDHESRRAFLSTTRAVIDIGGQSISAHDHLESVLPIPVLIVWGSKDRMIPAWHALKAQHSVPECQVELFEGAGHFPHLEDPDRFATVVRDFISHGPRVDEGPPPAAAGA</sequence>
<keyword evidence="2" id="KW-0378">Hydrolase</keyword>
<dbReference type="OrthoDB" id="27092at2"/>
<dbReference type="KEGG" id="nsn:EXE58_02785"/>
<dbReference type="PANTHER" id="PTHR43798:SF33">
    <property type="entry name" value="HYDROLASE, PUTATIVE (AFU_ORTHOLOGUE AFUA_2G14860)-RELATED"/>
    <property type="match status" value="1"/>
</dbReference>
<dbReference type="PRINTS" id="PR00111">
    <property type="entry name" value="ABHYDROLASE"/>
</dbReference>
<dbReference type="InterPro" id="IPR000073">
    <property type="entry name" value="AB_hydrolase_1"/>
</dbReference>
<dbReference type="AlphaFoldDB" id="A0A4P7IJ78"/>
<dbReference type="InterPro" id="IPR050266">
    <property type="entry name" value="AB_hydrolase_sf"/>
</dbReference>
<evidence type="ECO:0000313" key="2">
    <source>
        <dbReference type="EMBL" id="QBX57414.1"/>
    </source>
</evidence>
<dbReference type="GO" id="GO:0016787">
    <property type="term" value="F:hydrolase activity"/>
    <property type="evidence" value="ECO:0007669"/>
    <property type="project" value="UniProtKB-KW"/>
</dbReference>
<dbReference type="EMBL" id="CP038436">
    <property type="protein sequence ID" value="QBX57414.1"/>
    <property type="molecule type" value="Genomic_DNA"/>
</dbReference>
<gene>
    <name evidence="2" type="ORF">EXE58_02785</name>
</gene>
<evidence type="ECO:0000313" key="3">
    <source>
        <dbReference type="Proteomes" id="UP000294853"/>
    </source>
</evidence>
<proteinExistence type="predicted"/>